<keyword evidence="2" id="KW-1185">Reference proteome</keyword>
<proteinExistence type="predicted"/>
<reference evidence="1 2" key="1">
    <citation type="journal article" date="2016" name="Mol. Biol. Evol.">
        <title>Genome-Wide Survey of Gut Fungi (Harpellales) Reveals the First Horizontally Transferred Ubiquitin Gene from a Mosquito Host.</title>
        <authorList>
            <person name="Wang Y."/>
            <person name="White M.M."/>
            <person name="Kvist S."/>
            <person name="Moncalvo J.M."/>
        </authorList>
    </citation>
    <scope>NUCLEOTIDE SEQUENCE [LARGE SCALE GENOMIC DNA]</scope>
    <source>
        <strain evidence="1 2">ALG-7-W6</strain>
    </source>
</reference>
<name>A0A1R0GWM1_9FUNG</name>
<organism evidence="1 2">
    <name type="scientific">Smittium mucronatum</name>
    <dbReference type="NCBI Taxonomy" id="133383"/>
    <lineage>
        <taxon>Eukaryota</taxon>
        <taxon>Fungi</taxon>
        <taxon>Fungi incertae sedis</taxon>
        <taxon>Zoopagomycota</taxon>
        <taxon>Kickxellomycotina</taxon>
        <taxon>Harpellomycetes</taxon>
        <taxon>Harpellales</taxon>
        <taxon>Legeriomycetaceae</taxon>
        <taxon>Smittium</taxon>
    </lineage>
</organism>
<dbReference type="OrthoDB" id="5677045at2759"/>
<evidence type="ECO:0000313" key="1">
    <source>
        <dbReference type="EMBL" id="OLY81296.1"/>
    </source>
</evidence>
<comment type="caution">
    <text evidence="1">The sequence shown here is derived from an EMBL/GenBank/DDBJ whole genome shotgun (WGS) entry which is preliminary data.</text>
</comment>
<gene>
    <name evidence="1" type="ORF">AYI68_g4605</name>
</gene>
<protein>
    <submittedName>
        <fullName evidence="1">Uncharacterized protein</fullName>
    </submittedName>
</protein>
<dbReference type="AlphaFoldDB" id="A0A1R0GWM1"/>
<dbReference type="Proteomes" id="UP000187455">
    <property type="component" value="Unassembled WGS sequence"/>
</dbReference>
<sequence>MLVAIPVSPKEDIEWLKNVYSDLNFVTFCDKDDLREQCVYRMDENYEYENLSRKTRDIFNILCRSLDEYKAFAKLDFDTLLDKEYIYSVFSFLLENHSRLLYFGSPMSCAGGSYVSMNGQFYAISHGILSKYCNCDTSNDWISSEDFWFGHIIHKCTSRGGILNINSIENYKINGSKIFHKGYNANGVVLSMGFTRKMGPEESYAQYILRNIWEFT</sequence>
<evidence type="ECO:0000313" key="2">
    <source>
        <dbReference type="Proteomes" id="UP000187455"/>
    </source>
</evidence>
<dbReference type="EMBL" id="LSSL01002603">
    <property type="protein sequence ID" value="OLY81296.1"/>
    <property type="molecule type" value="Genomic_DNA"/>
</dbReference>
<accession>A0A1R0GWM1</accession>